<feature type="transmembrane region" description="Helical" evidence="1">
    <location>
        <begin position="228"/>
        <end position="247"/>
    </location>
</feature>
<dbReference type="EMBL" id="SHKN01000003">
    <property type="protein sequence ID" value="RZT92455.1"/>
    <property type="molecule type" value="Genomic_DNA"/>
</dbReference>
<comment type="caution">
    <text evidence="2">The sequence shown here is derived from an EMBL/GenBank/DDBJ whole genome shotgun (WGS) entry which is preliminary data.</text>
</comment>
<keyword evidence="3" id="KW-1185">Reference proteome</keyword>
<sequence>MNRFIQSILKIKTLYIFLFLLLITFLADFTYLEYISTDEIKKTYNHERQVEQEAEIYNGHDDLMADFKDDLAEIDLEPVEDTKTGSVYWDDIYFNITYVSVPLTAGCFALCFLIFIGFHFTEEYSKIPFGDVFKSTLLAYIVFPLMDLFKCIWFGLIQTEYQIVDLQGVSKILNPSIQTFMESPEEYQWYNYLFSDMNLQSLIFVLLIPFFLEGLVKYKYTELLKKMWIPFVGYFIVFHIVSPYKLYLCFLFD</sequence>
<dbReference type="RefSeq" id="WP_130308299.1">
    <property type="nucleotide sequence ID" value="NZ_SHKN01000003.1"/>
</dbReference>
<feature type="transmembrane region" description="Helical" evidence="1">
    <location>
        <begin position="92"/>
        <end position="116"/>
    </location>
</feature>
<organism evidence="2 3">
    <name type="scientific">Ancylomarina subtilis</name>
    <dbReference type="NCBI Taxonomy" id="1639035"/>
    <lineage>
        <taxon>Bacteria</taxon>
        <taxon>Pseudomonadati</taxon>
        <taxon>Bacteroidota</taxon>
        <taxon>Bacteroidia</taxon>
        <taxon>Marinilabiliales</taxon>
        <taxon>Marinifilaceae</taxon>
        <taxon>Ancylomarina</taxon>
    </lineage>
</organism>
<dbReference type="AlphaFoldDB" id="A0A4Q7V7T4"/>
<dbReference type="OrthoDB" id="825516at2"/>
<evidence type="ECO:0000256" key="1">
    <source>
        <dbReference type="SAM" id="Phobius"/>
    </source>
</evidence>
<feature type="transmembrane region" description="Helical" evidence="1">
    <location>
        <begin position="197"/>
        <end position="216"/>
    </location>
</feature>
<dbReference type="Proteomes" id="UP000293562">
    <property type="component" value="Unassembled WGS sequence"/>
</dbReference>
<evidence type="ECO:0000313" key="3">
    <source>
        <dbReference type="Proteomes" id="UP000293562"/>
    </source>
</evidence>
<evidence type="ECO:0000313" key="2">
    <source>
        <dbReference type="EMBL" id="RZT92455.1"/>
    </source>
</evidence>
<feature type="transmembrane region" description="Helical" evidence="1">
    <location>
        <begin position="12"/>
        <end position="32"/>
    </location>
</feature>
<reference evidence="2 3" key="1">
    <citation type="submission" date="2019-02" db="EMBL/GenBank/DDBJ databases">
        <title>Genomic Encyclopedia of Type Strains, Phase IV (KMG-IV): sequencing the most valuable type-strain genomes for metagenomic binning, comparative biology and taxonomic classification.</title>
        <authorList>
            <person name="Goeker M."/>
        </authorList>
    </citation>
    <scope>NUCLEOTIDE SEQUENCE [LARGE SCALE GENOMIC DNA]</scope>
    <source>
        <strain evidence="2 3">DSM 28825</strain>
    </source>
</reference>
<feature type="transmembrane region" description="Helical" evidence="1">
    <location>
        <begin position="137"/>
        <end position="156"/>
    </location>
</feature>
<keyword evidence="1" id="KW-0472">Membrane</keyword>
<gene>
    <name evidence="2" type="ORF">EV201_2931</name>
</gene>
<protein>
    <submittedName>
        <fullName evidence="2">Uncharacterized protein</fullName>
    </submittedName>
</protein>
<keyword evidence="1" id="KW-1133">Transmembrane helix</keyword>
<keyword evidence="1" id="KW-0812">Transmembrane</keyword>
<name>A0A4Q7V7T4_9BACT</name>
<proteinExistence type="predicted"/>
<accession>A0A4Q7V7T4</accession>